<accession>A0A928ZWW4</accession>
<name>A0A928ZWW4_LEPEC</name>
<proteinExistence type="predicted"/>
<dbReference type="SUPFAM" id="SSF53448">
    <property type="entry name" value="Nucleotide-diphospho-sugar transferases"/>
    <property type="match status" value="1"/>
</dbReference>
<evidence type="ECO:0000313" key="2">
    <source>
        <dbReference type="EMBL" id="MBE9068952.1"/>
    </source>
</evidence>
<gene>
    <name evidence="2" type="ORF">IQ260_20110</name>
</gene>
<dbReference type="PANTHER" id="PTHR43685:SF2">
    <property type="entry name" value="GLYCOSYLTRANSFERASE 2-LIKE DOMAIN-CONTAINING PROTEIN"/>
    <property type="match status" value="1"/>
</dbReference>
<dbReference type="Gene3D" id="3.90.550.10">
    <property type="entry name" value="Spore Coat Polysaccharide Biosynthesis Protein SpsA, Chain A"/>
    <property type="match status" value="1"/>
</dbReference>
<reference evidence="2" key="1">
    <citation type="submission" date="2020-10" db="EMBL/GenBank/DDBJ databases">
        <authorList>
            <person name="Castelo-Branco R."/>
            <person name="Eusebio N."/>
            <person name="Adriana R."/>
            <person name="Vieira A."/>
            <person name="Brugerolle De Fraissinette N."/>
            <person name="Rezende De Castro R."/>
            <person name="Schneider M.P."/>
            <person name="Vasconcelos V."/>
            <person name="Leao P.N."/>
        </authorList>
    </citation>
    <scope>NUCLEOTIDE SEQUENCE</scope>
    <source>
        <strain evidence="2">LEGE 11479</strain>
    </source>
</reference>
<dbReference type="Pfam" id="PF00535">
    <property type="entry name" value="Glycos_transf_2"/>
    <property type="match status" value="1"/>
</dbReference>
<dbReference type="InterPro" id="IPR001173">
    <property type="entry name" value="Glyco_trans_2-like"/>
</dbReference>
<feature type="domain" description="Glycosyltransferase 2-like" evidence="1">
    <location>
        <begin position="5"/>
        <end position="135"/>
    </location>
</feature>
<organism evidence="2 3">
    <name type="scientific">Leptolyngbya cf. ectocarpi LEGE 11479</name>
    <dbReference type="NCBI Taxonomy" id="1828722"/>
    <lineage>
        <taxon>Bacteria</taxon>
        <taxon>Bacillati</taxon>
        <taxon>Cyanobacteriota</taxon>
        <taxon>Cyanophyceae</taxon>
        <taxon>Leptolyngbyales</taxon>
        <taxon>Leptolyngbyaceae</taxon>
        <taxon>Leptolyngbya group</taxon>
        <taxon>Leptolyngbya</taxon>
    </lineage>
</organism>
<comment type="caution">
    <text evidence="2">The sequence shown here is derived from an EMBL/GenBank/DDBJ whole genome shotgun (WGS) entry which is preliminary data.</text>
</comment>
<dbReference type="InterPro" id="IPR029044">
    <property type="entry name" value="Nucleotide-diphossugar_trans"/>
</dbReference>
<protein>
    <submittedName>
        <fullName evidence="2">Glycosyltransferase family 2 protein</fullName>
    </submittedName>
</protein>
<dbReference type="Proteomes" id="UP000615026">
    <property type="component" value="Unassembled WGS sequence"/>
</dbReference>
<dbReference type="PANTHER" id="PTHR43685">
    <property type="entry name" value="GLYCOSYLTRANSFERASE"/>
    <property type="match status" value="1"/>
</dbReference>
<dbReference type="InterPro" id="IPR050834">
    <property type="entry name" value="Glycosyltransf_2"/>
</dbReference>
<evidence type="ECO:0000259" key="1">
    <source>
        <dbReference type="Pfam" id="PF00535"/>
    </source>
</evidence>
<keyword evidence="3" id="KW-1185">Reference proteome</keyword>
<dbReference type="RefSeq" id="WP_193994874.1">
    <property type="nucleotide sequence ID" value="NZ_JADEXP010000218.1"/>
</dbReference>
<dbReference type="EMBL" id="JADEXP010000218">
    <property type="protein sequence ID" value="MBE9068952.1"/>
    <property type="molecule type" value="Genomic_DNA"/>
</dbReference>
<evidence type="ECO:0000313" key="3">
    <source>
        <dbReference type="Proteomes" id="UP000615026"/>
    </source>
</evidence>
<dbReference type="AlphaFoldDB" id="A0A928ZWW4"/>
<dbReference type="CDD" id="cd00761">
    <property type="entry name" value="Glyco_tranf_GTA_type"/>
    <property type="match status" value="1"/>
</dbReference>
<dbReference type="NCBIfam" id="NF038302">
    <property type="entry name" value="EPS_HpsE"/>
    <property type="match status" value="1"/>
</dbReference>
<sequence>MVDFTVVIPTYNGAQRLPRVLDALRSQINIDSIQWEILVVDNNSHDSTQQVIKRYQATWVGSPNLRCTFEKQQGAAFARQQGMQVAQSDWIGFIDDDVIPASDWVATAYAFRHSCPHLGAYGGQIHPQFEVDPPEDFKRIQSFLAIRERGNQLHLYDPENLVLPPSAAWVVCRQAWLDSVPSQPKLSGRIKGSMVQGDDYEPLIYMHLAGWKIWYNPDMHVSHHIPEGRLEAGYLIKLSRGCGLCIYSLRRIMADSLAQQLLLAAKITAGGLKRALLHLVQNQTLVFTNVVARCEMIFFLSSAISPLYSLWARLQRKSLT</sequence>